<dbReference type="CDD" id="cd00075">
    <property type="entry name" value="HATPase"/>
    <property type="match status" value="1"/>
</dbReference>
<protein>
    <recommendedName>
        <fullName evidence="2">histidine kinase</fullName>
        <ecNumber evidence="2">2.7.13.3</ecNumber>
    </recommendedName>
</protein>
<evidence type="ECO:0000256" key="4">
    <source>
        <dbReference type="ARBA" id="ARBA00022679"/>
    </source>
</evidence>
<dbReference type="InterPro" id="IPR005467">
    <property type="entry name" value="His_kinase_dom"/>
</dbReference>
<evidence type="ECO:0000259" key="10">
    <source>
        <dbReference type="PROSITE" id="PS50113"/>
    </source>
</evidence>
<dbReference type="InterPro" id="IPR035965">
    <property type="entry name" value="PAS-like_dom_sf"/>
</dbReference>
<dbReference type="Gene3D" id="3.30.450.40">
    <property type="match status" value="1"/>
</dbReference>
<dbReference type="SMART" id="SM00086">
    <property type="entry name" value="PAC"/>
    <property type="match status" value="2"/>
</dbReference>
<dbReference type="Gene3D" id="3.30.565.10">
    <property type="entry name" value="Histidine kinase-like ATPase, C-terminal domain"/>
    <property type="match status" value="1"/>
</dbReference>
<keyword evidence="12" id="KW-1185">Reference proteome</keyword>
<name>A0A2T6AK26_9FLAO</name>
<dbReference type="SUPFAM" id="SSF55874">
    <property type="entry name" value="ATPase domain of HSP90 chaperone/DNA topoisomerase II/histidine kinase"/>
    <property type="match status" value="1"/>
</dbReference>
<evidence type="ECO:0000256" key="7">
    <source>
        <dbReference type="ARBA" id="ARBA00023136"/>
    </source>
</evidence>
<dbReference type="SUPFAM" id="SSF55781">
    <property type="entry name" value="GAF domain-like"/>
    <property type="match status" value="1"/>
</dbReference>
<evidence type="ECO:0000256" key="2">
    <source>
        <dbReference type="ARBA" id="ARBA00012438"/>
    </source>
</evidence>
<dbReference type="InterPro" id="IPR004358">
    <property type="entry name" value="Sig_transdc_His_kin-like_C"/>
</dbReference>
<organism evidence="11 12">
    <name type="scientific">Christiangramia gaetbulicola</name>
    <dbReference type="NCBI Taxonomy" id="703340"/>
    <lineage>
        <taxon>Bacteria</taxon>
        <taxon>Pseudomonadati</taxon>
        <taxon>Bacteroidota</taxon>
        <taxon>Flavobacteriia</taxon>
        <taxon>Flavobacteriales</taxon>
        <taxon>Flavobacteriaceae</taxon>
        <taxon>Christiangramia</taxon>
    </lineage>
</organism>
<dbReference type="InterPro" id="IPR003594">
    <property type="entry name" value="HATPase_dom"/>
</dbReference>
<dbReference type="GO" id="GO:0005886">
    <property type="term" value="C:plasma membrane"/>
    <property type="evidence" value="ECO:0007669"/>
    <property type="project" value="TreeGrafter"/>
</dbReference>
<keyword evidence="3" id="KW-0597">Phosphoprotein</keyword>
<reference evidence="11 12" key="1">
    <citation type="submission" date="2018-04" db="EMBL/GenBank/DDBJ databases">
        <title>Genomic Encyclopedia of Archaeal and Bacterial Type Strains, Phase II (KMG-II): from individual species to whole genera.</title>
        <authorList>
            <person name="Goeker M."/>
        </authorList>
    </citation>
    <scope>NUCLEOTIDE SEQUENCE [LARGE SCALE GENOMIC DNA]</scope>
    <source>
        <strain evidence="11 12">DSM 23082</strain>
    </source>
</reference>
<dbReference type="PROSITE" id="PS50112">
    <property type="entry name" value="PAS"/>
    <property type="match status" value="2"/>
</dbReference>
<dbReference type="SUPFAM" id="SSF55785">
    <property type="entry name" value="PYP-like sensor domain (PAS domain)"/>
    <property type="match status" value="2"/>
</dbReference>
<dbReference type="PROSITE" id="PS50109">
    <property type="entry name" value="HIS_KIN"/>
    <property type="match status" value="1"/>
</dbReference>
<keyword evidence="4" id="KW-0808">Transferase</keyword>
<dbReference type="PROSITE" id="PS50113">
    <property type="entry name" value="PAC"/>
    <property type="match status" value="2"/>
</dbReference>
<proteinExistence type="predicted"/>
<dbReference type="InterPro" id="IPR000700">
    <property type="entry name" value="PAS-assoc_C"/>
</dbReference>
<dbReference type="FunFam" id="3.30.565.10:FF:000006">
    <property type="entry name" value="Sensor histidine kinase WalK"/>
    <property type="match status" value="1"/>
</dbReference>
<sequence>MLTASDFKQNLNLQGLPFNIENALEDLPIPVLICDNKGDIIYFNTAFNDVTAKKINHGDSIFDEEIIQFLDTSGNPIPANASPIAQIILKKESASALKVFLKKKGDLPHTMVTKIHTDASKEILAFQFSFSPQAYSEKRNLKRNTLSAIVESSNDAIISKDLNGTITSWNKGAEKIFGYTEKEILGKKVNILIPKDRISEEKLILKTIKSGKSLDHLETRRLNKTGKEISISLTVSPIKDIFGNIIGASKVARDISERLKGDERQARLSAIVESSDDAIVSKDLNGTITSWNRGAKRIFGYSEAEVLGKSITILIPKERLDEEKHILKNIASGKRINHFETIRLTKDGRSIHVSLSVSPLKDRKGKIVGASKIARNIEDQVRSKKKIESYVEKLRILNSVGKDISSKLDLENVLQKVTDATTTLSGAKFGAFFYNTEVASGESMMLYTLSGAPKSAFEKLGMPRHTAVFQPTFSGQGVIRVDDIKKDERYGKNEPIYGMPNGHLEVTSYMAVPVVSNSGKVIGGLIFGHPEEGVFKKDHEVMVRNIAAQAAIALDNSQLFERVKTLSEKKDEFIALASHELKTPLTTIKGYLQILEKKISEPKSRLFLNKTLDQANRLNTLIDDLLNMSRIEAGKLEFNYEDFDIRELLLDVSETFNYSENKHELITDFGDLPVLIHADKQRIEQVINNLLSNAVKYSPLADKVYLNLKLDQGKAKVTVKDQGLGLTQEQQQKVFTRFYRAESTKGINGLGLGLYLTKQIMDAHDGMLDVKSEEGIGSEFYFTLPLAK</sequence>
<dbReference type="Pfam" id="PF00989">
    <property type="entry name" value="PAS"/>
    <property type="match status" value="2"/>
</dbReference>
<evidence type="ECO:0000313" key="11">
    <source>
        <dbReference type="EMBL" id="PTX44170.1"/>
    </source>
</evidence>
<dbReference type="InterPro" id="IPR003018">
    <property type="entry name" value="GAF"/>
</dbReference>
<accession>A0A2T6AK26</accession>
<keyword evidence="5" id="KW-0418">Kinase</keyword>
<dbReference type="Pfam" id="PF13188">
    <property type="entry name" value="PAS_8"/>
    <property type="match status" value="1"/>
</dbReference>
<dbReference type="InterPro" id="IPR029016">
    <property type="entry name" value="GAF-like_dom_sf"/>
</dbReference>
<evidence type="ECO:0000259" key="8">
    <source>
        <dbReference type="PROSITE" id="PS50109"/>
    </source>
</evidence>
<evidence type="ECO:0000313" key="12">
    <source>
        <dbReference type="Proteomes" id="UP000244174"/>
    </source>
</evidence>
<dbReference type="SMART" id="SM00388">
    <property type="entry name" value="HisKA"/>
    <property type="match status" value="1"/>
</dbReference>
<dbReference type="PANTHER" id="PTHR43047">
    <property type="entry name" value="TWO-COMPONENT HISTIDINE PROTEIN KINASE"/>
    <property type="match status" value="1"/>
</dbReference>
<dbReference type="CDD" id="cd00082">
    <property type="entry name" value="HisKA"/>
    <property type="match status" value="1"/>
</dbReference>
<dbReference type="PANTHER" id="PTHR43047:SF72">
    <property type="entry name" value="OSMOSENSING HISTIDINE PROTEIN KINASE SLN1"/>
    <property type="match status" value="1"/>
</dbReference>
<dbReference type="SUPFAM" id="SSF47384">
    <property type="entry name" value="Homodimeric domain of signal transducing histidine kinase"/>
    <property type="match status" value="1"/>
</dbReference>
<feature type="domain" description="PAS" evidence="9">
    <location>
        <begin position="264"/>
        <end position="334"/>
    </location>
</feature>
<dbReference type="SMART" id="SM00091">
    <property type="entry name" value="PAS"/>
    <property type="match status" value="3"/>
</dbReference>
<dbReference type="SMART" id="SM00387">
    <property type="entry name" value="HATPase_c"/>
    <property type="match status" value="1"/>
</dbReference>
<dbReference type="Proteomes" id="UP000244174">
    <property type="component" value="Unassembled WGS sequence"/>
</dbReference>
<dbReference type="SMART" id="SM00065">
    <property type="entry name" value="GAF"/>
    <property type="match status" value="1"/>
</dbReference>
<evidence type="ECO:0000256" key="3">
    <source>
        <dbReference type="ARBA" id="ARBA00022553"/>
    </source>
</evidence>
<dbReference type="Pfam" id="PF13185">
    <property type="entry name" value="GAF_2"/>
    <property type="match status" value="1"/>
</dbReference>
<feature type="domain" description="Histidine kinase" evidence="8">
    <location>
        <begin position="576"/>
        <end position="788"/>
    </location>
</feature>
<dbReference type="Pfam" id="PF00512">
    <property type="entry name" value="HisKA"/>
    <property type="match status" value="1"/>
</dbReference>
<dbReference type="InterPro" id="IPR013767">
    <property type="entry name" value="PAS_fold"/>
</dbReference>
<dbReference type="InterPro" id="IPR003661">
    <property type="entry name" value="HisK_dim/P_dom"/>
</dbReference>
<feature type="domain" description="PAC" evidence="10">
    <location>
        <begin position="337"/>
        <end position="389"/>
    </location>
</feature>
<dbReference type="EC" id="2.7.13.3" evidence="2"/>
<keyword evidence="6" id="KW-0902">Two-component regulatory system</keyword>
<dbReference type="GO" id="GO:0000155">
    <property type="term" value="F:phosphorelay sensor kinase activity"/>
    <property type="evidence" value="ECO:0007669"/>
    <property type="project" value="InterPro"/>
</dbReference>
<evidence type="ECO:0000256" key="5">
    <source>
        <dbReference type="ARBA" id="ARBA00022777"/>
    </source>
</evidence>
<dbReference type="InterPro" id="IPR036097">
    <property type="entry name" value="HisK_dim/P_sf"/>
</dbReference>
<dbReference type="Pfam" id="PF02518">
    <property type="entry name" value="HATPase_c"/>
    <property type="match status" value="1"/>
</dbReference>
<dbReference type="Gene3D" id="3.30.450.20">
    <property type="entry name" value="PAS domain"/>
    <property type="match status" value="3"/>
</dbReference>
<keyword evidence="7" id="KW-0472">Membrane</keyword>
<feature type="domain" description="PAS" evidence="9">
    <location>
        <begin position="142"/>
        <end position="211"/>
    </location>
</feature>
<dbReference type="PRINTS" id="PR00344">
    <property type="entry name" value="BCTRLSENSOR"/>
</dbReference>
<dbReference type="RefSeq" id="WP_108170144.1">
    <property type="nucleotide sequence ID" value="NZ_QBKQ01000001.1"/>
</dbReference>
<gene>
    <name evidence="11" type="ORF">C8P64_0140</name>
</gene>
<dbReference type="Gene3D" id="1.10.287.130">
    <property type="match status" value="1"/>
</dbReference>
<dbReference type="OrthoDB" id="9808408at2"/>
<dbReference type="InterPro" id="IPR000014">
    <property type="entry name" value="PAS"/>
</dbReference>
<dbReference type="NCBIfam" id="TIGR00229">
    <property type="entry name" value="sensory_box"/>
    <property type="match status" value="2"/>
</dbReference>
<evidence type="ECO:0000259" key="9">
    <source>
        <dbReference type="PROSITE" id="PS50112"/>
    </source>
</evidence>
<comment type="catalytic activity">
    <reaction evidence="1">
        <text>ATP + protein L-histidine = ADP + protein N-phospho-L-histidine.</text>
        <dbReference type="EC" id="2.7.13.3"/>
    </reaction>
</comment>
<comment type="caution">
    <text evidence="11">The sequence shown here is derived from an EMBL/GenBank/DDBJ whole genome shotgun (WGS) entry which is preliminary data.</text>
</comment>
<dbReference type="CDD" id="cd00130">
    <property type="entry name" value="PAS"/>
    <property type="match status" value="2"/>
</dbReference>
<evidence type="ECO:0000256" key="1">
    <source>
        <dbReference type="ARBA" id="ARBA00000085"/>
    </source>
</evidence>
<dbReference type="GO" id="GO:0009927">
    <property type="term" value="F:histidine phosphotransfer kinase activity"/>
    <property type="evidence" value="ECO:0007669"/>
    <property type="project" value="TreeGrafter"/>
</dbReference>
<dbReference type="InterPro" id="IPR001610">
    <property type="entry name" value="PAC"/>
</dbReference>
<feature type="domain" description="PAC" evidence="10">
    <location>
        <begin position="215"/>
        <end position="267"/>
    </location>
</feature>
<evidence type="ECO:0000256" key="6">
    <source>
        <dbReference type="ARBA" id="ARBA00023012"/>
    </source>
</evidence>
<dbReference type="FunFam" id="1.10.287.130:FF:000001">
    <property type="entry name" value="Two-component sensor histidine kinase"/>
    <property type="match status" value="1"/>
</dbReference>
<dbReference type="InterPro" id="IPR036890">
    <property type="entry name" value="HATPase_C_sf"/>
</dbReference>
<dbReference type="EMBL" id="QBKQ01000001">
    <property type="protein sequence ID" value="PTX44170.1"/>
    <property type="molecule type" value="Genomic_DNA"/>
</dbReference>
<dbReference type="AlphaFoldDB" id="A0A2T6AK26"/>
<dbReference type="GO" id="GO:0006355">
    <property type="term" value="P:regulation of DNA-templated transcription"/>
    <property type="evidence" value="ECO:0007669"/>
    <property type="project" value="InterPro"/>
</dbReference>